<dbReference type="Proteomes" id="UP000217790">
    <property type="component" value="Unassembled WGS sequence"/>
</dbReference>
<protein>
    <submittedName>
        <fullName evidence="1">Uncharacterized protein</fullName>
    </submittedName>
</protein>
<accession>A0A2H3CK16</accession>
<sequence>MRDHDKVTKRKYRKEIATHETGKYDQVEHSAEDTLNRVTNGLYLGLKFSARTAGRRQ</sequence>
<proteinExistence type="predicted"/>
<name>A0A2H3CK16_ARMGA</name>
<dbReference type="InParanoid" id="A0A2H3CK16"/>
<keyword evidence="2" id="KW-1185">Reference proteome</keyword>
<evidence type="ECO:0000313" key="1">
    <source>
        <dbReference type="EMBL" id="PBK83429.1"/>
    </source>
</evidence>
<dbReference type="AlphaFoldDB" id="A0A2H3CK16"/>
<gene>
    <name evidence="1" type="ORF">ARMGADRAFT_1019000</name>
</gene>
<evidence type="ECO:0000313" key="2">
    <source>
        <dbReference type="Proteomes" id="UP000217790"/>
    </source>
</evidence>
<organism evidence="1 2">
    <name type="scientific">Armillaria gallica</name>
    <name type="common">Bulbous honey fungus</name>
    <name type="synonym">Armillaria bulbosa</name>
    <dbReference type="NCBI Taxonomy" id="47427"/>
    <lineage>
        <taxon>Eukaryota</taxon>
        <taxon>Fungi</taxon>
        <taxon>Dikarya</taxon>
        <taxon>Basidiomycota</taxon>
        <taxon>Agaricomycotina</taxon>
        <taxon>Agaricomycetes</taxon>
        <taxon>Agaricomycetidae</taxon>
        <taxon>Agaricales</taxon>
        <taxon>Marasmiineae</taxon>
        <taxon>Physalacriaceae</taxon>
        <taxon>Armillaria</taxon>
    </lineage>
</organism>
<reference evidence="2" key="1">
    <citation type="journal article" date="2017" name="Nat. Ecol. Evol.">
        <title>Genome expansion and lineage-specific genetic innovations in the forest pathogenic fungi Armillaria.</title>
        <authorList>
            <person name="Sipos G."/>
            <person name="Prasanna A.N."/>
            <person name="Walter M.C."/>
            <person name="O'Connor E."/>
            <person name="Balint B."/>
            <person name="Krizsan K."/>
            <person name="Kiss B."/>
            <person name="Hess J."/>
            <person name="Varga T."/>
            <person name="Slot J."/>
            <person name="Riley R."/>
            <person name="Boka B."/>
            <person name="Rigling D."/>
            <person name="Barry K."/>
            <person name="Lee J."/>
            <person name="Mihaltcheva S."/>
            <person name="LaButti K."/>
            <person name="Lipzen A."/>
            <person name="Waldron R."/>
            <person name="Moloney N.M."/>
            <person name="Sperisen C."/>
            <person name="Kredics L."/>
            <person name="Vagvoelgyi C."/>
            <person name="Patrignani A."/>
            <person name="Fitzpatrick D."/>
            <person name="Nagy I."/>
            <person name="Doyle S."/>
            <person name="Anderson J.B."/>
            <person name="Grigoriev I.V."/>
            <person name="Gueldener U."/>
            <person name="Muensterkoetter M."/>
            <person name="Nagy L.G."/>
        </authorList>
    </citation>
    <scope>NUCLEOTIDE SEQUENCE [LARGE SCALE GENOMIC DNA]</scope>
    <source>
        <strain evidence="2">Ar21-2</strain>
    </source>
</reference>
<dbReference type="EMBL" id="KZ293706">
    <property type="protein sequence ID" value="PBK83429.1"/>
    <property type="molecule type" value="Genomic_DNA"/>
</dbReference>